<evidence type="ECO:0000313" key="5">
    <source>
        <dbReference type="Proteomes" id="UP000196053"/>
    </source>
</evidence>
<accession>A0A0K8J5K6</accession>
<reference evidence="5" key="1">
    <citation type="submission" date="2015-09" db="EMBL/GenBank/DDBJ databases">
        <authorList>
            <person name="Wibberg D."/>
        </authorList>
    </citation>
    <scope>NUCLEOTIDE SEQUENCE [LARGE SCALE GENOMIC DNA]</scope>
    <source>
        <strain evidence="5">SD1D</strain>
    </source>
</reference>
<proteinExistence type="predicted"/>
<dbReference type="GO" id="GO:0046872">
    <property type="term" value="F:metal ion binding"/>
    <property type="evidence" value="ECO:0007669"/>
    <property type="project" value="UniProtKB-KW"/>
</dbReference>
<dbReference type="RefSeq" id="WP_058257980.1">
    <property type="nucleotide sequence ID" value="NZ_DUPS01000029.1"/>
</dbReference>
<evidence type="ECO:0000259" key="3">
    <source>
        <dbReference type="Pfam" id="PF00149"/>
    </source>
</evidence>
<dbReference type="Proteomes" id="UP000196053">
    <property type="component" value="Chromosome I"/>
</dbReference>
<dbReference type="KEGG" id="hsd:SD1D_1082"/>
<dbReference type="GO" id="GO:0008758">
    <property type="term" value="F:UDP-2,3-diacylglucosamine hydrolase activity"/>
    <property type="evidence" value="ECO:0007669"/>
    <property type="project" value="TreeGrafter"/>
</dbReference>
<evidence type="ECO:0000313" key="4">
    <source>
        <dbReference type="EMBL" id="CUH92628.1"/>
    </source>
</evidence>
<dbReference type="PANTHER" id="PTHR31302">
    <property type="entry name" value="TRANSMEMBRANE PROTEIN WITH METALLOPHOSPHOESTERASE DOMAIN-RELATED"/>
    <property type="match status" value="1"/>
</dbReference>
<dbReference type="EMBL" id="LN879430">
    <property type="protein sequence ID" value="CUH92628.1"/>
    <property type="molecule type" value="Genomic_DNA"/>
</dbReference>
<organism evidence="4 5">
    <name type="scientific">Herbinix luporum</name>
    <dbReference type="NCBI Taxonomy" id="1679721"/>
    <lineage>
        <taxon>Bacteria</taxon>
        <taxon>Bacillati</taxon>
        <taxon>Bacillota</taxon>
        <taxon>Clostridia</taxon>
        <taxon>Lachnospirales</taxon>
        <taxon>Lachnospiraceae</taxon>
        <taxon>Herbinix</taxon>
    </lineage>
</organism>
<dbReference type="Gene3D" id="3.60.21.10">
    <property type="match status" value="1"/>
</dbReference>
<dbReference type="InterPro" id="IPR051158">
    <property type="entry name" value="Metallophosphoesterase_sf"/>
</dbReference>
<keyword evidence="2" id="KW-0378">Hydrolase</keyword>
<dbReference type="AlphaFoldDB" id="A0A0K8J5K6"/>
<name>A0A0K8J5K6_9FIRM</name>
<evidence type="ECO:0000256" key="1">
    <source>
        <dbReference type="ARBA" id="ARBA00022723"/>
    </source>
</evidence>
<evidence type="ECO:0000256" key="2">
    <source>
        <dbReference type="ARBA" id="ARBA00022801"/>
    </source>
</evidence>
<dbReference type="GO" id="GO:0009245">
    <property type="term" value="P:lipid A biosynthetic process"/>
    <property type="evidence" value="ECO:0007669"/>
    <property type="project" value="TreeGrafter"/>
</dbReference>
<dbReference type="SUPFAM" id="SSF56300">
    <property type="entry name" value="Metallo-dependent phosphatases"/>
    <property type="match status" value="1"/>
</dbReference>
<dbReference type="PANTHER" id="PTHR31302:SF31">
    <property type="entry name" value="PHOSPHODIESTERASE YAEI"/>
    <property type="match status" value="1"/>
</dbReference>
<dbReference type="InterPro" id="IPR004843">
    <property type="entry name" value="Calcineurin-like_PHP"/>
</dbReference>
<protein>
    <recommendedName>
        <fullName evidence="3">Calcineurin-like phosphoesterase domain-containing protein</fullName>
    </recommendedName>
</protein>
<feature type="domain" description="Calcineurin-like phosphoesterase" evidence="3">
    <location>
        <begin position="44"/>
        <end position="229"/>
    </location>
</feature>
<gene>
    <name evidence="4" type="ORF">SD1D_1082</name>
</gene>
<keyword evidence="1" id="KW-0479">Metal-binding</keyword>
<keyword evidence="5" id="KW-1185">Reference proteome</keyword>
<sequence length="292" mass="33701">MVYLWIFSGLLLLLILWSSLEQRILVKSEYIIQARKESLTEEINFVVLSDLHNKKIGKNNRVLIKKILDQNPDFVIIAGDLVTKRKPCYPSNAYDLIKELSDYYPIFYGYGNHEQSFEDMSKDPNKDEFLYEAWCKYKNKLLDLGVHLLDNKSIIIQSSNNKLTITGLSLPMDYYRKGKLAKLEQDEITNKIGKRSKEGYQILIAHNPMYFKEYIGWRADLVLSGHVHGGLVRLPFIGGVISPQVRLFPKYDAGLFSEQGYNMVVSRGLGTHSYMPRFFNPPQLLVIKIKPS</sequence>
<dbReference type="GO" id="GO:0016020">
    <property type="term" value="C:membrane"/>
    <property type="evidence" value="ECO:0007669"/>
    <property type="project" value="GOC"/>
</dbReference>
<dbReference type="Pfam" id="PF00149">
    <property type="entry name" value="Metallophos"/>
    <property type="match status" value="1"/>
</dbReference>
<dbReference type="OrthoDB" id="9780884at2"/>
<dbReference type="InterPro" id="IPR029052">
    <property type="entry name" value="Metallo-depent_PP-like"/>
</dbReference>